<dbReference type="Gene3D" id="2.60.120.10">
    <property type="entry name" value="Jelly Rolls"/>
    <property type="match status" value="1"/>
</dbReference>
<feature type="domain" description="AraC-type arabinose-binding/dimerisation" evidence="2">
    <location>
        <begin position="66"/>
        <end position="139"/>
    </location>
</feature>
<evidence type="ECO:0000313" key="3">
    <source>
        <dbReference type="EMBL" id="KFX70646.1"/>
    </source>
</evidence>
<dbReference type="SUPFAM" id="SSF51182">
    <property type="entry name" value="RmlC-like cupins"/>
    <property type="match status" value="1"/>
</dbReference>
<keyword evidence="4" id="KW-1185">Reference proteome</keyword>
<dbReference type="InterPro" id="IPR011051">
    <property type="entry name" value="RmlC_Cupin_sf"/>
</dbReference>
<organism evidence="3 4">
    <name type="scientific">Pseudomonas taeanensis MS-3</name>
    <dbReference type="NCBI Taxonomy" id="1395571"/>
    <lineage>
        <taxon>Bacteria</taxon>
        <taxon>Pseudomonadati</taxon>
        <taxon>Pseudomonadota</taxon>
        <taxon>Gammaproteobacteria</taxon>
        <taxon>Pseudomonadales</taxon>
        <taxon>Pseudomonadaceae</taxon>
        <taxon>Pseudomonas</taxon>
    </lineage>
</organism>
<evidence type="ECO:0000256" key="1">
    <source>
        <dbReference type="ARBA" id="ARBA00023125"/>
    </source>
</evidence>
<evidence type="ECO:0000313" key="4">
    <source>
        <dbReference type="Proteomes" id="UP000030063"/>
    </source>
</evidence>
<keyword evidence="1" id="KW-0238">DNA-binding</keyword>
<dbReference type="GO" id="GO:0003677">
    <property type="term" value="F:DNA binding"/>
    <property type="evidence" value="ECO:0007669"/>
    <property type="project" value="UniProtKB-KW"/>
</dbReference>
<gene>
    <name evidence="3" type="ORF">TMS3_0101505</name>
</gene>
<dbReference type="InterPro" id="IPR014710">
    <property type="entry name" value="RmlC-like_jellyroll"/>
</dbReference>
<evidence type="ECO:0000259" key="2">
    <source>
        <dbReference type="Pfam" id="PF02311"/>
    </source>
</evidence>
<comment type="caution">
    <text evidence="3">The sequence shown here is derived from an EMBL/GenBank/DDBJ whole genome shotgun (WGS) entry which is preliminary data.</text>
</comment>
<dbReference type="Proteomes" id="UP000030063">
    <property type="component" value="Unassembled WGS sequence"/>
</dbReference>
<dbReference type="eggNOG" id="COG1917">
    <property type="taxonomic scope" value="Bacteria"/>
</dbReference>
<dbReference type="GO" id="GO:0006355">
    <property type="term" value="P:regulation of DNA-templated transcription"/>
    <property type="evidence" value="ECO:0007669"/>
    <property type="project" value="InterPro"/>
</dbReference>
<dbReference type="InterPro" id="IPR003313">
    <property type="entry name" value="AraC-bd"/>
</dbReference>
<dbReference type="EMBL" id="AWSQ01000001">
    <property type="protein sequence ID" value="KFX70646.1"/>
    <property type="molecule type" value="Genomic_DNA"/>
</dbReference>
<accession>A0A0A1YNF8</accession>
<dbReference type="STRING" id="1395571.TMS3_0101505"/>
<dbReference type="AlphaFoldDB" id="A0A0A1YNF8"/>
<proteinExistence type="predicted"/>
<name>A0A0A1YNF8_9PSED</name>
<protein>
    <recommendedName>
        <fullName evidence="2">AraC-type arabinose-binding/dimerisation domain-containing protein</fullName>
    </recommendedName>
</protein>
<reference evidence="3 4" key="1">
    <citation type="journal article" date="2014" name="Genome Announc.">
        <title>Draft Genome Sequence of Petroleum Oil-Degrading Marine Bacterium Pseudomonas taeanensis Strain MS-3, Isolated from a Crude Oil-Contaminated Seashore.</title>
        <authorList>
            <person name="Lee S.Y."/>
            <person name="Kim S.H."/>
            <person name="Lee D.G."/>
            <person name="Shin S."/>
            <person name="Yun S.H."/>
            <person name="Choi C.W."/>
            <person name="Chung Y.H."/>
            <person name="Choi J.S."/>
            <person name="Kahng H.Y."/>
            <person name="Kim S.I."/>
        </authorList>
    </citation>
    <scope>NUCLEOTIDE SEQUENCE [LARGE SCALE GENOMIC DNA]</scope>
    <source>
        <strain evidence="3 4">MS-3</strain>
    </source>
</reference>
<dbReference type="Pfam" id="PF02311">
    <property type="entry name" value="AraC_binding"/>
    <property type="match status" value="1"/>
</dbReference>
<sequence>MGAGFYGSFPGQIQVRGDAQALIISHLGYSGTTLLGGPVEAQGRLLYIDGCTNSLLLAPQIDGDPCLNFLHLPAHTAQTPHTHPSLRAGLILSGNGYCETEQGLLAFKQGTLFVIPPGVRHSFQSTEQAMRIVIFHPDSDSGPSDSNHTMLNRTLVEGKSAQQLTHLHTPMESPT</sequence>